<evidence type="ECO:0000313" key="7">
    <source>
        <dbReference type="Proteomes" id="UP000051401"/>
    </source>
</evidence>
<dbReference type="PATRIC" id="fig|540747.5.peg.2697"/>
<dbReference type="EMBL" id="CP031598">
    <property type="protein sequence ID" value="QEW25914.1"/>
    <property type="molecule type" value="Genomic_DNA"/>
</dbReference>
<dbReference type="PANTHER" id="PTHR43130:SF3">
    <property type="entry name" value="HTH-TYPE TRANSCRIPTIONAL REGULATOR RV1931C"/>
    <property type="match status" value="1"/>
</dbReference>
<dbReference type="OrthoDB" id="9793400at2"/>
<dbReference type="SUPFAM" id="SSF52317">
    <property type="entry name" value="Class I glutamine amidotransferase-like"/>
    <property type="match status" value="1"/>
</dbReference>
<reference evidence="5 7" key="1">
    <citation type="submission" date="2015-04" db="EMBL/GenBank/DDBJ databases">
        <title>The draft genome sequence of Roseovarius indicus B108T.</title>
        <authorList>
            <person name="Li G."/>
            <person name="Lai Q."/>
            <person name="Shao Z."/>
            <person name="Yan P."/>
        </authorList>
    </citation>
    <scope>NUCLEOTIDE SEQUENCE [LARGE SCALE GENOMIC DNA]</scope>
    <source>
        <strain evidence="5 7">B108</strain>
    </source>
</reference>
<protein>
    <submittedName>
        <fullName evidence="5">AraC family transcriptional regulator</fullName>
    </submittedName>
    <submittedName>
        <fullName evidence="6">Carnitine catabolism transcriptional activator</fullName>
    </submittedName>
</protein>
<name>A0A0T5PDM5_9RHOB</name>
<dbReference type="Pfam" id="PF12833">
    <property type="entry name" value="HTH_18"/>
    <property type="match status" value="1"/>
</dbReference>
<evidence type="ECO:0000313" key="8">
    <source>
        <dbReference type="Proteomes" id="UP000325785"/>
    </source>
</evidence>
<dbReference type="RefSeq" id="WP_057814077.1">
    <property type="nucleotide sequence ID" value="NZ_CP031598.1"/>
</dbReference>
<evidence type="ECO:0000313" key="5">
    <source>
        <dbReference type="EMBL" id="KRS19128.1"/>
    </source>
</evidence>
<dbReference type="InterPro" id="IPR018060">
    <property type="entry name" value="HTH_AraC"/>
</dbReference>
<dbReference type="PANTHER" id="PTHR43130">
    <property type="entry name" value="ARAC-FAMILY TRANSCRIPTIONAL REGULATOR"/>
    <property type="match status" value="1"/>
</dbReference>
<keyword evidence="1" id="KW-0805">Transcription regulation</keyword>
<sequence>MQDRSFVPRGAASLSVVYDGPPRDYHFLLLPKLTLLAFTSALEPLRVANQVTGKELYRWYVMTEDDASVTCSCGVTITPDTALRDVPRDGAAFVCGGIEPNESTSRRAVGWITRQRAFGARVGGICTGAFALARAGLLDGRRFTLHWENQPAFVETFLDLEPTENLYENDDGLLTCGGGSAATDMMLAIIEADFGSELATIVADMCLHSRSENRAVPQRSAYASAIGSRNPRLIAAVEYMKAHLEDPVEMRDVAGHIGLSKRQMERLFQRYIRATPAQFYLDLRVTRAHALLNETNMTVAEVAAATGFTSSTQLSQRFRKRYGKSPSVYRKGWTQPVAGG</sequence>
<dbReference type="InterPro" id="IPR009057">
    <property type="entry name" value="Homeodomain-like_sf"/>
</dbReference>
<keyword evidence="3" id="KW-0804">Transcription</keyword>
<evidence type="ECO:0000256" key="2">
    <source>
        <dbReference type="ARBA" id="ARBA00023125"/>
    </source>
</evidence>
<evidence type="ECO:0000256" key="1">
    <source>
        <dbReference type="ARBA" id="ARBA00023015"/>
    </source>
</evidence>
<evidence type="ECO:0000313" key="6">
    <source>
        <dbReference type="EMBL" id="QEW25914.1"/>
    </source>
</evidence>
<keyword evidence="7" id="KW-1185">Reference proteome</keyword>
<dbReference type="PROSITE" id="PS00041">
    <property type="entry name" value="HTH_ARAC_FAMILY_1"/>
    <property type="match status" value="1"/>
</dbReference>
<dbReference type="PROSITE" id="PS01124">
    <property type="entry name" value="HTH_ARAC_FAMILY_2"/>
    <property type="match status" value="1"/>
</dbReference>
<dbReference type="STRING" id="540747.SAMN04488031_103119"/>
<proteinExistence type="predicted"/>
<dbReference type="Gene3D" id="1.10.10.60">
    <property type="entry name" value="Homeodomain-like"/>
    <property type="match status" value="1"/>
</dbReference>
<dbReference type="CDD" id="cd03136">
    <property type="entry name" value="GATase1_AraC_ArgR_like"/>
    <property type="match status" value="1"/>
</dbReference>
<dbReference type="GO" id="GO:0003700">
    <property type="term" value="F:DNA-binding transcription factor activity"/>
    <property type="evidence" value="ECO:0007669"/>
    <property type="project" value="InterPro"/>
</dbReference>
<reference evidence="6 8" key="2">
    <citation type="submission" date="2018-08" db="EMBL/GenBank/DDBJ databases">
        <title>Genetic Globetrotter - A new plasmid hitch-hiking vast phylogenetic and geographic distances.</title>
        <authorList>
            <person name="Vollmers J."/>
            <person name="Petersen J."/>
        </authorList>
    </citation>
    <scope>NUCLEOTIDE SEQUENCE [LARGE SCALE GENOMIC DNA]</scope>
    <source>
        <strain evidence="6 8">DSM 26383</strain>
    </source>
</reference>
<dbReference type="GO" id="GO:0043565">
    <property type="term" value="F:sequence-specific DNA binding"/>
    <property type="evidence" value="ECO:0007669"/>
    <property type="project" value="InterPro"/>
</dbReference>
<dbReference type="SMART" id="SM00342">
    <property type="entry name" value="HTH_ARAC"/>
    <property type="match status" value="1"/>
</dbReference>
<evidence type="ECO:0000256" key="3">
    <source>
        <dbReference type="ARBA" id="ARBA00023163"/>
    </source>
</evidence>
<dbReference type="SUPFAM" id="SSF46689">
    <property type="entry name" value="Homeodomain-like"/>
    <property type="match status" value="2"/>
</dbReference>
<dbReference type="AlphaFoldDB" id="A0A0T5PDM5"/>
<feature type="domain" description="HTH araC/xylS-type" evidence="4">
    <location>
        <begin position="234"/>
        <end position="332"/>
    </location>
</feature>
<dbReference type="KEGG" id="rid:RIdsm_01706"/>
<dbReference type="InterPro" id="IPR052158">
    <property type="entry name" value="INH-QAR"/>
</dbReference>
<dbReference type="InterPro" id="IPR002818">
    <property type="entry name" value="DJ-1/PfpI"/>
</dbReference>
<organism evidence="5 7">
    <name type="scientific">Roseovarius indicus</name>
    <dbReference type="NCBI Taxonomy" id="540747"/>
    <lineage>
        <taxon>Bacteria</taxon>
        <taxon>Pseudomonadati</taxon>
        <taxon>Pseudomonadota</taxon>
        <taxon>Alphaproteobacteria</taxon>
        <taxon>Rhodobacterales</taxon>
        <taxon>Roseobacteraceae</taxon>
        <taxon>Roseovarius</taxon>
    </lineage>
</organism>
<accession>A0A0T5PDM5</accession>
<gene>
    <name evidence="6" type="primary">cdhR_4</name>
    <name evidence="6" type="ORF">RIdsm_01706</name>
    <name evidence="5" type="ORF">XM52_05580</name>
</gene>
<dbReference type="Pfam" id="PF01965">
    <property type="entry name" value="DJ-1_PfpI"/>
    <property type="match status" value="1"/>
</dbReference>
<evidence type="ECO:0000259" key="4">
    <source>
        <dbReference type="PROSITE" id="PS01124"/>
    </source>
</evidence>
<dbReference type="EMBL" id="LAXI01000002">
    <property type="protein sequence ID" value="KRS19128.1"/>
    <property type="molecule type" value="Genomic_DNA"/>
</dbReference>
<dbReference type="Gene3D" id="3.40.50.880">
    <property type="match status" value="1"/>
</dbReference>
<dbReference type="Proteomes" id="UP000325785">
    <property type="component" value="Chromosome"/>
</dbReference>
<dbReference type="InterPro" id="IPR029062">
    <property type="entry name" value="Class_I_gatase-like"/>
</dbReference>
<keyword evidence="2" id="KW-0238">DNA-binding</keyword>
<dbReference type="Proteomes" id="UP000051401">
    <property type="component" value="Unassembled WGS sequence"/>
</dbReference>
<dbReference type="InterPro" id="IPR018062">
    <property type="entry name" value="HTH_AraC-typ_CS"/>
</dbReference>